<dbReference type="InterPro" id="IPR046338">
    <property type="entry name" value="GAIN_dom_sf"/>
</dbReference>
<feature type="transmembrane region" description="Helical" evidence="6">
    <location>
        <begin position="276"/>
        <end position="299"/>
    </location>
</feature>
<reference evidence="10" key="1">
    <citation type="journal article" date="2002" name="Science">
        <title>The draft genome of Ciona intestinalis: insights into chordate and vertebrate origins.</title>
        <authorList>
            <person name="Dehal P."/>
            <person name="Satou Y."/>
            <person name="Campbell R.K."/>
            <person name="Chapman J."/>
            <person name="Degnan B."/>
            <person name="De Tomaso A."/>
            <person name="Davidson B."/>
            <person name="Di Gregorio A."/>
            <person name="Gelpke M."/>
            <person name="Goodstein D.M."/>
            <person name="Harafuji N."/>
            <person name="Hastings K.E."/>
            <person name="Ho I."/>
            <person name="Hotta K."/>
            <person name="Huang W."/>
            <person name="Kawashima T."/>
            <person name="Lemaire P."/>
            <person name="Martinez D."/>
            <person name="Meinertzhagen I.A."/>
            <person name="Necula S."/>
            <person name="Nonaka M."/>
            <person name="Putnam N."/>
            <person name="Rash S."/>
            <person name="Saiga H."/>
            <person name="Satake M."/>
            <person name="Terry A."/>
            <person name="Yamada L."/>
            <person name="Wang H.G."/>
            <person name="Awazu S."/>
            <person name="Azumi K."/>
            <person name="Boore J."/>
            <person name="Branno M."/>
            <person name="Chin-Bow S."/>
            <person name="DeSantis R."/>
            <person name="Doyle S."/>
            <person name="Francino P."/>
            <person name="Keys D.N."/>
            <person name="Haga S."/>
            <person name="Hayashi H."/>
            <person name="Hino K."/>
            <person name="Imai K.S."/>
            <person name="Inaba K."/>
            <person name="Kano S."/>
            <person name="Kobayashi K."/>
            <person name="Kobayashi M."/>
            <person name="Lee B.I."/>
            <person name="Makabe K.W."/>
            <person name="Manohar C."/>
            <person name="Matassi G."/>
            <person name="Medina M."/>
            <person name="Mochizuki Y."/>
            <person name="Mount S."/>
            <person name="Morishita T."/>
            <person name="Miura S."/>
            <person name="Nakayama A."/>
            <person name="Nishizaka S."/>
            <person name="Nomoto H."/>
            <person name="Ohta F."/>
            <person name="Oishi K."/>
            <person name="Rigoutsos I."/>
            <person name="Sano M."/>
            <person name="Sasaki A."/>
            <person name="Sasakura Y."/>
            <person name="Shoguchi E."/>
            <person name="Shin-i T."/>
            <person name="Spagnuolo A."/>
            <person name="Stainier D."/>
            <person name="Suzuki M.M."/>
            <person name="Tassy O."/>
            <person name="Takatori N."/>
            <person name="Tokuoka M."/>
            <person name="Yagi K."/>
            <person name="Yoshizaki F."/>
            <person name="Wada S."/>
            <person name="Zhang C."/>
            <person name="Hyatt P.D."/>
            <person name="Larimer F."/>
            <person name="Detter C."/>
            <person name="Doggett N."/>
            <person name="Glavina T."/>
            <person name="Hawkins T."/>
            <person name="Richardson P."/>
            <person name="Lucas S."/>
            <person name="Kohara Y."/>
            <person name="Levine M."/>
            <person name="Satoh N."/>
            <person name="Rokhsar D.S."/>
        </authorList>
    </citation>
    <scope>NUCLEOTIDE SEQUENCE [LARGE SCALE GENOMIC DNA]</scope>
</reference>
<dbReference type="STRING" id="7719.ENSCINP00000009663"/>
<evidence type="ECO:0000313" key="9">
    <source>
        <dbReference type="Ensembl" id="ENSCINP00000009663.3"/>
    </source>
</evidence>
<proteinExistence type="predicted"/>
<gene>
    <name evidence="9" type="primary">LOC100177426</name>
</gene>
<dbReference type="OMA" id="SNCANIE"/>
<dbReference type="EMBL" id="EAAA01000562">
    <property type="status" value="NOT_ANNOTATED_CDS"/>
    <property type="molecule type" value="Genomic_DNA"/>
</dbReference>
<evidence type="ECO:0000313" key="10">
    <source>
        <dbReference type="Proteomes" id="UP000008144"/>
    </source>
</evidence>
<keyword evidence="2 6" id="KW-0812">Transmembrane</keyword>
<evidence type="ECO:0000256" key="2">
    <source>
        <dbReference type="ARBA" id="ARBA00022692"/>
    </source>
</evidence>
<organism evidence="9 10">
    <name type="scientific">Ciona intestinalis</name>
    <name type="common">Transparent sea squirt</name>
    <name type="synonym">Ascidia intestinalis</name>
    <dbReference type="NCBI Taxonomy" id="7719"/>
    <lineage>
        <taxon>Eukaryota</taxon>
        <taxon>Metazoa</taxon>
        <taxon>Chordata</taxon>
        <taxon>Tunicata</taxon>
        <taxon>Ascidiacea</taxon>
        <taxon>Phlebobranchia</taxon>
        <taxon>Cionidae</taxon>
        <taxon>Ciona</taxon>
    </lineage>
</organism>
<dbReference type="Pfam" id="PF01825">
    <property type="entry name" value="GPS"/>
    <property type="match status" value="1"/>
</dbReference>
<dbReference type="FunFam" id="2.60.220.50:FF:000058">
    <property type="entry name" value="Uncharacterized protein"/>
    <property type="match status" value="1"/>
</dbReference>
<dbReference type="Gene3D" id="1.20.1070.10">
    <property type="entry name" value="Rhodopsin 7-helix transmembrane proteins"/>
    <property type="match status" value="1"/>
</dbReference>
<feature type="transmembrane region" description="Helical" evidence="6">
    <location>
        <begin position="348"/>
        <end position="372"/>
    </location>
</feature>
<evidence type="ECO:0000256" key="5">
    <source>
        <dbReference type="ARBA" id="ARBA00023157"/>
    </source>
</evidence>
<keyword evidence="4 6" id="KW-0472">Membrane</keyword>
<evidence type="ECO:0000259" key="8">
    <source>
        <dbReference type="PROSITE" id="PS50261"/>
    </source>
</evidence>
<sequence>MYNDASLFPTNDNVSNVISAGVGVNARIKDLAEPVEVLYLNIGAKHGESITATIKTKTSVVCKYWDFTTSKWADDGCCLNETANPTQCLCNHLTNFALLVTSVQGPTDVVLSVISDVGCILSIIGLFVTILVHALHRESMKKRPAKILLNICSNLLIAYFIFVVGVSQTSNRTGCKVVAVLLHYFFLTTWCWMSVYSYDMYMSLVKVFRGSESKLLQRMAAFAYITPAAIVIITAGVAMGYVDQKQKSTLCGKVIDPTLSSSYIADHMCWLTGGSLYFGFLLPVAAMLMYNFFVFISIFRELNKNSSKVTTEHMRRTTKQTMTIAVTMTSLMGVTWVFGYLLVISTDVIYVTVFSWLFALSNTLQGFLIFLLTAVRRKNLRNVWTAPFKRLYSSTSSAAVSSMRKVSGRTASYSVSELTKYPNGEGDTAQTTTNV</sequence>
<protein>
    <submittedName>
        <fullName evidence="9">Adhesion G-protein coupled receptor G2-like</fullName>
    </submittedName>
</protein>
<reference evidence="9" key="3">
    <citation type="submission" date="2025-08" db="UniProtKB">
        <authorList>
            <consortium name="Ensembl"/>
        </authorList>
    </citation>
    <scope>IDENTIFICATION</scope>
</reference>
<dbReference type="Pfam" id="PF00002">
    <property type="entry name" value="7tm_2"/>
    <property type="match status" value="1"/>
</dbReference>
<evidence type="ECO:0000256" key="1">
    <source>
        <dbReference type="ARBA" id="ARBA00004141"/>
    </source>
</evidence>
<dbReference type="Ensembl" id="ENSCINT00000009663.3">
    <property type="protein sequence ID" value="ENSCINP00000009663.3"/>
    <property type="gene ID" value="ENSCING00000014032.2"/>
</dbReference>
<dbReference type="GeneTree" id="ENSGT00890000139676"/>
<dbReference type="InterPro" id="IPR057244">
    <property type="entry name" value="GAIN_B"/>
</dbReference>
<dbReference type="InParanoid" id="F6RGU6"/>
<dbReference type="EMBL" id="EAAA01000560">
    <property type="status" value="NOT_ANNOTATED_CDS"/>
    <property type="molecule type" value="Genomic_DNA"/>
</dbReference>
<dbReference type="SMART" id="SM00303">
    <property type="entry name" value="GPS"/>
    <property type="match status" value="1"/>
</dbReference>
<dbReference type="CDD" id="cd15040">
    <property type="entry name" value="7tmB2_Adhesion"/>
    <property type="match status" value="1"/>
</dbReference>
<dbReference type="GO" id="GO:0016020">
    <property type="term" value="C:membrane"/>
    <property type="evidence" value="ECO:0007669"/>
    <property type="project" value="UniProtKB-SubCell"/>
</dbReference>
<dbReference type="AlphaFoldDB" id="F6RGU6"/>
<dbReference type="GO" id="GO:0007166">
    <property type="term" value="P:cell surface receptor signaling pathway"/>
    <property type="evidence" value="ECO:0007669"/>
    <property type="project" value="InterPro"/>
</dbReference>
<evidence type="ECO:0000256" key="6">
    <source>
        <dbReference type="SAM" id="Phobius"/>
    </source>
</evidence>
<feature type="transmembrane region" description="Helical" evidence="6">
    <location>
        <begin position="147"/>
        <end position="166"/>
    </location>
</feature>
<dbReference type="InterPro" id="IPR000832">
    <property type="entry name" value="GPCR_2_secretin-like"/>
</dbReference>
<dbReference type="InterPro" id="IPR000203">
    <property type="entry name" value="GPS"/>
</dbReference>
<feature type="transmembrane region" description="Helical" evidence="6">
    <location>
        <begin position="109"/>
        <end position="135"/>
    </location>
</feature>
<evidence type="ECO:0000256" key="4">
    <source>
        <dbReference type="ARBA" id="ARBA00023136"/>
    </source>
</evidence>
<dbReference type="SUPFAM" id="SSF81321">
    <property type="entry name" value="Family A G protein-coupled receptor-like"/>
    <property type="match status" value="1"/>
</dbReference>
<accession>F6RGU6</accession>
<comment type="subcellular location">
    <subcellularLocation>
        <location evidence="1">Membrane</location>
        <topology evidence="1">Multi-pass membrane protein</topology>
    </subcellularLocation>
</comment>
<keyword evidence="10" id="KW-1185">Reference proteome</keyword>
<dbReference type="PANTHER" id="PTHR45692">
    <property type="entry name" value="G_PROTEIN_RECEP_F2_4 DOMAIN-CONTAINING PROTEIN"/>
    <property type="match status" value="1"/>
</dbReference>
<feature type="domain" description="G-protein coupled receptors family 2 profile 2" evidence="8">
    <location>
        <begin position="111"/>
        <end position="377"/>
    </location>
</feature>
<feature type="transmembrane region" description="Helical" evidence="6">
    <location>
        <begin position="320"/>
        <end position="342"/>
    </location>
</feature>
<dbReference type="Proteomes" id="UP000008144">
    <property type="component" value="Chromosome 10"/>
</dbReference>
<dbReference type="PANTHER" id="PTHR45692:SF1">
    <property type="entry name" value="G-PROTEIN COUPLED RECEPTORS FAMILY 2 PROFILE 2 DOMAIN-CONTAINING PROTEIN"/>
    <property type="match status" value="1"/>
</dbReference>
<dbReference type="HOGENOM" id="CLU_002753_3_1_1"/>
<dbReference type="PROSITE" id="PS50261">
    <property type="entry name" value="G_PROTEIN_RECEP_F2_4"/>
    <property type="match status" value="1"/>
</dbReference>
<evidence type="ECO:0000259" key="7">
    <source>
        <dbReference type="PROSITE" id="PS50221"/>
    </source>
</evidence>
<feature type="domain" description="GAIN-B" evidence="7">
    <location>
        <begin position="1"/>
        <end position="106"/>
    </location>
</feature>
<dbReference type="Gene3D" id="2.60.220.50">
    <property type="match status" value="1"/>
</dbReference>
<dbReference type="EMBL" id="EAAA01000561">
    <property type="status" value="NOT_ANNOTATED_CDS"/>
    <property type="molecule type" value="Genomic_DNA"/>
</dbReference>
<feature type="transmembrane region" description="Helical" evidence="6">
    <location>
        <begin position="178"/>
        <end position="198"/>
    </location>
</feature>
<dbReference type="PROSITE" id="PS50221">
    <property type="entry name" value="GAIN_B"/>
    <property type="match status" value="1"/>
</dbReference>
<reference evidence="9" key="2">
    <citation type="journal article" date="2008" name="Genome Biol.">
        <title>Improved genome assembly and evidence-based global gene model set for the chordate Ciona intestinalis: new insight into intron and operon populations.</title>
        <authorList>
            <person name="Satou Y."/>
            <person name="Mineta K."/>
            <person name="Ogasawara M."/>
            <person name="Sasakura Y."/>
            <person name="Shoguchi E."/>
            <person name="Ueno K."/>
            <person name="Yamada L."/>
            <person name="Matsumoto J."/>
            <person name="Wasserscheid J."/>
            <person name="Dewar K."/>
            <person name="Wiley G.B."/>
            <person name="Macmil S.L."/>
            <person name="Roe B.A."/>
            <person name="Zeller R.W."/>
            <person name="Hastings K.E."/>
            <person name="Lemaire P."/>
            <person name="Lindquist E."/>
            <person name="Endo T."/>
            <person name="Hotta K."/>
            <person name="Inaba K."/>
        </authorList>
    </citation>
    <scope>NUCLEOTIDE SEQUENCE [LARGE SCALE GENOMIC DNA]</scope>
    <source>
        <strain evidence="9">wild type</strain>
    </source>
</reference>
<dbReference type="InterPro" id="IPR017981">
    <property type="entry name" value="GPCR_2-like_7TM"/>
</dbReference>
<keyword evidence="5" id="KW-1015">Disulfide bond</keyword>
<name>F6RGU6_CIOIN</name>
<dbReference type="GO" id="GO:0004930">
    <property type="term" value="F:G protein-coupled receptor activity"/>
    <property type="evidence" value="ECO:0007669"/>
    <property type="project" value="InterPro"/>
</dbReference>
<reference evidence="9" key="4">
    <citation type="submission" date="2025-09" db="UniProtKB">
        <authorList>
            <consortium name="Ensembl"/>
        </authorList>
    </citation>
    <scope>IDENTIFICATION</scope>
</reference>
<feature type="transmembrane region" description="Helical" evidence="6">
    <location>
        <begin position="219"/>
        <end position="242"/>
    </location>
</feature>
<keyword evidence="3 6" id="KW-1133">Transmembrane helix</keyword>
<evidence type="ECO:0000256" key="3">
    <source>
        <dbReference type="ARBA" id="ARBA00022989"/>
    </source>
</evidence>
<dbReference type="FunFam" id="1.20.1070.10:FF:000290">
    <property type="entry name" value="GG11888"/>
    <property type="match status" value="1"/>
</dbReference>